<comment type="similarity">
    <text evidence="3">Belongs to the eukaryotic ATPase epsilon family.</text>
</comment>
<dbReference type="InterPro" id="IPR057983">
    <property type="entry name" value="NAA35-like_N"/>
</dbReference>
<dbReference type="GO" id="GO:0005743">
    <property type="term" value="C:mitochondrial inner membrane"/>
    <property type="evidence" value="ECO:0007669"/>
    <property type="project" value="InterPro"/>
</dbReference>
<dbReference type="Pfam" id="PF04112">
    <property type="entry name" value="Mak10"/>
    <property type="match status" value="1"/>
</dbReference>
<evidence type="ECO:0000313" key="9">
    <source>
        <dbReference type="Proteomes" id="UP000319257"/>
    </source>
</evidence>
<comment type="caution">
    <text evidence="8">The sequence shown here is derived from an EMBL/GenBank/DDBJ whole genome shotgun (WGS) entry which is preliminary data.</text>
</comment>
<evidence type="ECO:0000256" key="2">
    <source>
        <dbReference type="ARBA" id="ARBA00006289"/>
    </source>
</evidence>
<dbReference type="PANTHER" id="PTHR21373:SF0">
    <property type="entry name" value="N-ALPHA-ACETYLTRANSFERASE 35, NATC AUXILIARY SUBUNIT"/>
    <property type="match status" value="1"/>
</dbReference>
<comment type="similarity">
    <text evidence="2">Belongs to the MAK10 family.</text>
</comment>
<dbReference type="CDD" id="cd12153">
    <property type="entry name" value="F1-ATPase_epsilon"/>
    <property type="match status" value="1"/>
</dbReference>
<evidence type="ECO:0000313" key="8">
    <source>
        <dbReference type="EMBL" id="TPX10581.1"/>
    </source>
</evidence>
<organism evidence="8 9">
    <name type="scientific">Thyridium curvatum</name>
    <dbReference type="NCBI Taxonomy" id="1093900"/>
    <lineage>
        <taxon>Eukaryota</taxon>
        <taxon>Fungi</taxon>
        <taxon>Dikarya</taxon>
        <taxon>Ascomycota</taxon>
        <taxon>Pezizomycotina</taxon>
        <taxon>Sordariomycetes</taxon>
        <taxon>Sordariomycetidae</taxon>
        <taxon>Thyridiales</taxon>
        <taxon>Thyridiaceae</taxon>
        <taxon>Thyridium</taxon>
    </lineage>
</organism>
<keyword evidence="9" id="KW-1185">Reference proteome</keyword>
<dbReference type="PANTHER" id="PTHR21373">
    <property type="entry name" value="GLUCOSE REPRESSIBLE PROTEIN MAK10"/>
    <property type="match status" value="1"/>
</dbReference>
<evidence type="ECO:0000256" key="5">
    <source>
        <dbReference type="SAM" id="MobiDB-lite"/>
    </source>
</evidence>
<dbReference type="InParanoid" id="A0A507B0E1"/>
<evidence type="ECO:0000256" key="3">
    <source>
        <dbReference type="ARBA" id="ARBA00009502"/>
    </source>
</evidence>
<dbReference type="GO" id="GO:0045259">
    <property type="term" value="C:proton-transporting ATP synthase complex"/>
    <property type="evidence" value="ECO:0007669"/>
    <property type="project" value="InterPro"/>
</dbReference>
<dbReference type="SUPFAM" id="SSF48690">
    <property type="entry name" value="Epsilon subunit of mitochondrial F1F0-ATP synthase"/>
    <property type="match status" value="1"/>
</dbReference>
<protein>
    <submittedName>
        <fullName evidence="8">Uncharacterized protein</fullName>
    </submittedName>
</protein>
<dbReference type="Pfam" id="PF25789">
    <property type="entry name" value="TPR_NAA35"/>
    <property type="match status" value="1"/>
</dbReference>
<dbReference type="GO" id="GO:0031417">
    <property type="term" value="C:NatC complex"/>
    <property type="evidence" value="ECO:0007669"/>
    <property type="project" value="InterPro"/>
</dbReference>
<dbReference type="STRING" id="1093900.A0A507B0E1"/>
<evidence type="ECO:0000256" key="4">
    <source>
        <dbReference type="ARBA" id="ARBA00022490"/>
    </source>
</evidence>
<dbReference type="Pfam" id="PF04627">
    <property type="entry name" value="ATP-synt_Eps"/>
    <property type="match status" value="1"/>
</dbReference>
<dbReference type="InterPro" id="IPR057982">
    <property type="entry name" value="TPR_NAA35"/>
</dbReference>
<evidence type="ECO:0000259" key="6">
    <source>
        <dbReference type="Pfam" id="PF04112"/>
    </source>
</evidence>
<gene>
    <name evidence="8" type="ORF">E0L32_008467</name>
</gene>
<reference evidence="8 9" key="1">
    <citation type="submission" date="2019-06" db="EMBL/GenBank/DDBJ databases">
        <title>Draft genome sequence of the filamentous fungus Phialemoniopsis curvata isolated from diesel fuel.</title>
        <authorList>
            <person name="Varaljay V.A."/>
            <person name="Lyon W.J."/>
            <person name="Crouch A.L."/>
            <person name="Drake C.E."/>
            <person name="Hollomon J.M."/>
            <person name="Nadeau L.J."/>
            <person name="Nunn H.S."/>
            <person name="Stevenson B.S."/>
            <person name="Bojanowski C.L."/>
            <person name="Crookes-Goodson W.J."/>
        </authorList>
    </citation>
    <scope>NUCLEOTIDE SEQUENCE [LARGE SCALE GENOMIC DNA]</scope>
    <source>
        <strain evidence="8 9">D216</strain>
    </source>
</reference>
<evidence type="ECO:0000256" key="1">
    <source>
        <dbReference type="ARBA" id="ARBA00004496"/>
    </source>
</evidence>
<dbReference type="EMBL" id="SKBQ01000056">
    <property type="protein sequence ID" value="TPX10581.1"/>
    <property type="molecule type" value="Genomic_DNA"/>
</dbReference>
<dbReference type="OrthoDB" id="269405at2759"/>
<sequence length="927" mass="102139">MVFAWKAAGLTYNRYLAVAARVVRRSLKEDKRVAAERRGEMDLRFAKWSNGKQGEVKNLADAQAAAAVEAASCKAHMAHHTPAGVVSPEQNTFLAGKGPSNISQTFSDLSLEPNGGTEPPPLLAPQIKSAGVVTRDITEDFKRATKGEQVSSRSVLPPQEVNIVAELAPGELVKDGFFTLFESVGALEIMDPKMDSGCLAPGESLYDEYDLARTLSPEQVMGIIDQLLCSEMAWHLGYPLSQTIFTNVYIEAILMPCPIRIQDADFIRDRDDSTPTSPMHAVLRAYCLGLLKSCFFVIKSINSELYYEEEDFVTNTYHRSLLESINRQEIVDVIQDTRALLRTMRQSWSEDLVLALDSRLELREAFLTALQLVDGDTIPDSLKTTWERLGEILSNVTKTHSLAVPVPESFSKKIQRRLASTMPPRPIVQPSFDEACAHWKRMFEDGAEVHDVLKYTDSQTLLNFVLAFQSKKPQPLVFVRTLLQSYIFRDNIILRSMSIRQLMDDDLATVVLPASPLLDPANDAVEAVHHPRFVVANQMEEFRQRAAAAYLDVFRFLCQNRPRIRRTLCHALNQWEMVQVEAEDTDQVLQAQVADPAFSSTGGSSQTTAISKESLDALPLSSWSYLYKLRIMEWIVQLGFELQTYQPDELAGMYWYLSYLAKRRLQHLERIKSFTVQAFDASSSPPSQGGDRDDETHSAFARSLSYLRAAMLDAASTWQLADALSCLYTVLYRPLSTPTPPSCPPQSSEPAGFAALARPHRPYSTDALRYDVRMKPFAAVGLPELPDHAAFARETDQPGVPTADVLAYAERAASGARRGFEALARLEAGDAFSSFSGSGAGGGGGGGGAGSLRERWLDGQRSCVKAAILTGIGIGTLQKVLDKTTAAGGGSGGGEEPDLKGKVKAEVPAPDQGYHEWWVVPKVTALS</sequence>
<dbReference type="Gene3D" id="1.10.1620.20">
    <property type="entry name" value="ATP synthase, F1 complex, epsilon subunit superfamily, mitochondrial"/>
    <property type="match status" value="1"/>
</dbReference>
<dbReference type="FunCoup" id="A0A507B0E1">
    <property type="interactions" value="586"/>
</dbReference>
<feature type="domain" description="NAA35-like TPR repeats" evidence="7">
    <location>
        <begin position="450"/>
        <end position="709"/>
    </location>
</feature>
<proteinExistence type="inferred from homology"/>
<dbReference type="AlphaFoldDB" id="A0A507B0E1"/>
<feature type="region of interest" description="Disordered" evidence="5">
    <location>
        <begin position="887"/>
        <end position="907"/>
    </location>
</feature>
<comment type="subcellular location">
    <subcellularLocation>
        <location evidence="1">Cytoplasm</location>
    </subcellularLocation>
</comment>
<dbReference type="GeneID" id="41975914"/>
<dbReference type="FunFam" id="1.10.1620.20:FF:000003">
    <property type="entry name" value="Mitochondrial ATP synthase epsilon chain domain-containing protein"/>
    <property type="match status" value="1"/>
</dbReference>
<dbReference type="InterPro" id="IPR007244">
    <property type="entry name" value="Naa35_N"/>
</dbReference>
<dbReference type="Proteomes" id="UP000319257">
    <property type="component" value="Unassembled WGS sequence"/>
</dbReference>
<dbReference type="InterPro" id="IPR006721">
    <property type="entry name" value="ATP_synth_F1_esu_mt"/>
</dbReference>
<name>A0A507B0E1_9PEZI</name>
<keyword evidence="4" id="KW-0963">Cytoplasm</keyword>
<feature type="domain" description="NAA35-like N-terminal" evidence="6">
    <location>
        <begin position="169"/>
        <end position="331"/>
    </location>
</feature>
<evidence type="ECO:0000259" key="7">
    <source>
        <dbReference type="Pfam" id="PF25789"/>
    </source>
</evidence>
<dbReference type="InterPro" id="IPR036742">
    <property type="entry name" value="ATP_synth_F1_esu_sf_mt"/>
</dbReference>
<dbReference type="GO" id="GO:0046933">
    <property type="term" value="F:proton-transporting ATP synthase activity, rotational mechanism"/>
    <property type="evidence" value="ECO:0007669"/>
    <property type="project" value="InterPro"/>
</dbReference>
<dbReference type="RefSeq" id="XP_030992292.1">
    <property type="nucleotide sequence ID" value="XM_031143324.1"/>
</dbReference>
<accession>A0A507B0E1</accession>